<gene>
    <name evidence="1" type="ORF">Zmor_004030</name>
</gene>
<accession>A0AA38M157</accession>
<dbReference type="AlphaFoldDB" id="A0AA38M157"/>
<proteinExistence type="predicted"/>
<evidence type="ECO:0000313" key="1">
    <source>
        <dbReference type="EMBL" id="KAJ3639159.1"/>
    </source>
</evidence>
<dbReference type="EMBL" id="JALNTZ010000012">
    <property type="protein sequence ID" value="KAJ3639159.1"/>
    <property type="molecule type" value="Genomic_DNA"/>
</dbReference>
<keyword evidence="2" id="KW-1185">Reference proteome</keyword>
<dbReference type="Proteomes" id="UP001168821">
    <property type="component" value="Unassembled WGS sequence"/>
</dbReference>
<sequence>MQSLVGISREHLTRHNITPLPIVARLTSIGAKRCEAATVVREQGRETDLSTSEVRAVGVMALRKERFEHFSMDFRKKTNTAALCYVIEVSQNQGRLMT</sequence>
<organism evidence="1 2">
    <name type="scientific">Zophobas morio</name>
    <dbReference type="NCBI Taxonomy" id="2755281"/>
    <lineage>
        <taxon>Eukaryota</taxon>
        <taxon>Metazoa</taxon>
        <taxon>Ecdysozoa</taxon>
        <taxon>Arthropoda</taxon>
        <taxon>Hexapoda</taxon>
        <taxon>Insecta</taxon>
        <taxon>Pterygota</taxon>
        <taxon>Neoptera</taxon>
        <taxon>Endopterygota</taxon>
        <taxon>Coleoptera</taxon>
        <taxon>Polyphaga</taxon>
        <taxon>Cucujiformia</taxon>
        <taxon>Tenebrionidae</taxon>
        <taxon>Zophobas</taxon>
    </lineage>
</organism>
<protein>
    <submittedName>
        <fullName evidence="1">Uncharacterized protein</fullName>
    </submittedName>
</protein>
<reference evidence="1" key="1">
    <citation type="journal article" date="2023" name="G3 (Bethesda)">
        <title>Whole genome assemblies of Zophobas morio and Tenebrio molitor.</title>
        <authorList>
            <person name="Kaur S."/>
            <person name="Stinson S.A."/>
            <person name="diCenzo G.C."/>
        </authorList>
    </citation>
    <scope>NUCLEOTIDE SEQUENCE</scope>
    <source>
        <strain evidence="1">QUZm001</strain>
    </source>
</reference>
<evidence type="ECO:0000313" key="2">
    <source>
        <dbReference type="Proteomes" id="UP001168821"/>
    </source>
</evidence>
<comment type="caution">
    <text evidence="1">The sequence shown here is derived from an EMBL/GenBank/DDBJ whole genome shotgun (WGS) entry which is preliminary data.</text>
</comment>
<name>A0AA38M157_9CUCU</name>